<dbReference type="Proteomes" id="UP001279734">
    <property type="component" value="Unassembled WGS sequence"/>
</dbReference>
<dbReference type="InterPro" id="IPR023395">
    <property type="entry name" value="MCP_dom_sf"/>
</dbReference>
<sequence length="376" mass="40532">MPFPLTKFFTQNCPNVEAVLDSEHLSDSFPLTDQDQNRAHVLVPVSPLQGLNNSFPAALVVDHNGDAMTTNKGEHTLLAPDDFVQPDAFLENKKIEAPVLFRGMAPLLHPVNNLGLKILPVSPSTYLDNPNTPSHNARSLARISILGSLSLFSGFSLRDGVQQSGSPISFGSAGIAYDVAASALVGAANVLGAAIASLLMGKQGRKSLLITSSKHFASGAWQAVGSALTGSPKFIHKLEHSAVNIAESLQHGGGDADDQFYEDMTFDKCFYIYGGPEQLQELRSFYEGRLKAAQRLHNVVWREFLWGGIIGAFSEGMMHPVDTLKTRIQSQSILSGSQNHNSILQMMRTVWAADGLRGFYRGVTPGITGSLATRAT</sequence>
<dbReference type="PANTHER" id="PTHR36011">
    <property type="entry name" value="BAT2 DOMAIN PROTEIN"/>
    <property type="match status" value="1"/>
</dbReference>
<reference evidence="7" key="1">
    <citation type="submission" date="2023-05" db="EMBL/GenBank/DDBJ databases">
        <title>Nepenthes gracilis genome sequencing.</title>
        <authorList>
            <person name="Fukushima K."/>
        </authorList>
    </citation>
    <scope>NUCLEOTIDE SEQUENCE</scope>
    <source>
        <strain evidence="7">SING2019-196</strain>
    </source>
</reference>
<comment type="caution">
    <text evidence="7">The sequence shown here is derived from an EMBL/GenBank/DDBJ whole genome shotgun (WGS) entry which is preliminary data.</text>
</comment>
<gene>
    <name evidence="7" type="ORF">Nepgr_017490</name>
</gene>
<feature type="domain" description="DUF7798" evidence="6">
    <location>
        <begin position="264"/>
        <end position="284"/>
    </location>
</feature>
<evidence type="ECO:0000256" key="2">
    <source>
        <dbReference type="ARBA" id="ARBA00022692"/>
    </source>
</evidence>
<dbReference type="EMBL" id="BSYO01000015">
    <property type="protein sequence ID" value="GMH15649.1"/>
    <property type="molecule type" value="Genomic_DNA"/>
</dbReference>
<dbReference type="PROSITE" id="PS50920">
    <property type="entry name" value="SOLCAR"/>
    <property type="match status" value="1"/>
</dbReference>
<evidence type="ECO:0000256" key="3">
    <source>
        <dbReference type="ARBA" id="ARBA00023136"/>
    </source>
</evidence>
<dbReference type="Gene3D" id="1.50.40.10">
    <property type="entry name" value="Mitochondrial carrier domain"/>
    <property type="match status" value="1"/>
</dbReference>
<evidence type="ECO:0000313" key="8">
    <source>
        <dbReference type="Proteomes" id="UP001279734"/>
    </source>
</evidence>
<keyword evidence="3 4" id="KW-0472">Membrane</keyword>
<protein>
    <recommendedName>
        <fullName evidence="6">DUF7798 domain-containing protein</fullName>
    </recommendedName>
</protein>
<comment type="subcellular location">
    <subcellularLocation>
        <location evidence="1">Membrane</location>
        <topology evidence="1">Multi-pass membrane protein</topology>
    </subcellularLocation>
</comment>
<evidence type="ECO:0000313" key="7">
    <source>
        <dbReference type="EMBL" id="GMH15649.1"/>
    </source>
</evidence>
<dbReference type="PANTHER" id="PTHR36011:SF1">
    <property type="entry name" value="BAT2 DOMAIN PROTEIN"/>
    <property type="match status" value="1"/>
</dbReference>
<dbReference type="Pfam" id="PF00153">
    <property type="entry name" value="Mito_carr"/>
    <property type="match status" value="1"/>
</dbReference>
<dbReference type="Pfam" id="PF25074">
    <property type="entry name" value="DUF7798"/>
    <property type="match status" value="1"/>
</dbReference>
<dbReference type="SUPFAM" id="SSF103506">
    <property type="entry name" value="Mitochondrial carrier"/>
    <property type="match status" value="1"/>
</dbReference>
<comment type="similarity">
    <text evidence="5">Belongs to the mitochondrial carrier (TC 2.A.29) family.</text>
</comment>
<keyword evidence="5" id="KW-0813">Transport</keyword>
<evidence type="ECO:0000256" key="4">
    <source>
        <dbReference type="PROSITE-ProRule" id="PRU00282"/>
    </source>
</evidence>
<keyword evidence="8" id="KW-1185">Reference proteome</keyword>
<evidence type="ECO:0000256" key="5">
    <source>
        <dbReference type="RuleBase" id="RU000488"/>
    </source>
</evidence>
<evidence type="ECO:0000259" key="6">
    <source>
        <dbReference type="Pfam" id="PF25074"/>
    </source>
</evidence>
<name>A0AAD3SRN3_NEPGR</name>
<dbReference type="GO" id="GO:0016020">
    <property type="term" value="C:membrane"/>
    <property type="evidence" value="ECO:0007669"/>
    <property type="project" value="UniProtKB-SubCell"/>
</dbReference>
<dbReference type="InterPro" id="IPR056700">
    <property type="entry name" value="DUF7798"/>
</dbReference>
<dbReference type="InterPro" id="IPR018108">
    <property type="entry name" value="MCP_transmembrane"/>
</dbReference>
<organism evidence="7 8">
    <name type="scientific">Nepenthes gracilis</name>
    <name type="common">Slender pitcher plant</name>
    <dbReference type="NCBI Taxonomy" id="150966"/>
    <lineage>
        <taxon>Eukaryota</taxon>
        <taxon>Viridiplantae</taxon>
        <taxon>Streptophyta</taxon>
        <taxon>Embryophyta</taxon>
        <taxon>Tracheophyta</taxon>
        <taxon>Spermatophyta</taxon>
        <taxon>Magnoliopsida</taxon>
        <taxon>eudicotyledons</taxon>
        <taxon>Gunneridae</taxon>
        <taxon>Pentapetalae</taxon>
        <taxon>Caryophyllales</taxon>
        <taxon>Nepenthaceae</taxon>
        <taxon>Nepenthes</taxon>
    </lineage>
</organism>
<keyword evidence="2 4" id="KW-0812">Transmembrane</keyword>
<proteinExistence type="inferred from homology"/>
<accession>A0AAD3SRN3</accession>
<dbReference type="AlphaFoldDB" id="A0AAD3SRN3"/>
<evidence type="ECO:0000256" key="1">
    <source>
        <dbReference type="ARBA" id="ARBA00004141"/>
    </source>
</evidence>
<feature type="repeat" description="Solcar" evidence="4">
    <location>
        <begin position="302"/>
        <end position="376"/>
    </location>
</feature>